<comment type="caution">
    <text evidence="2">The sequence shown here is derived from an EMBL/GenBank/DDBJ whole genome shotgun (WGS) entry which is preliminary data.</text>
</comment>
<organism evidence="2 3">
    <name type="scientific">Brachionus calyciflorus</name>
    <dbReference type="NCBI Taxonomy" id="104777"/>
    <lineage>
        <taxon>Eukaryota</taxon>
        <taxon>Metazoa</taxon>
        <taxon>Spiralia</taxon>
        <taxon>Gnathifera</taxon>
        <taxon>Rotifera</taxon>
        <taxon>Eurotatoria</taxon>
        <taxon>Monogononta</taxon>
        <taxon>Pseudotrocha</taxon>
        <taxon>Ploima</taxon>
        <taxon>Brachionidae</taxon>
        <taxon>Brachionus</taxon>
    </lineage>
</organism>
<keyword evidence="1" id="KW-1133">Transmembrane helix</keyword>
<protein>
    <recommendedName>
        <fullName evidence="4">Transmembrane protein 141</fullName>
    </recommendedName>
</protein>
<proteinExistence type="predicted"/>
<dbReference type="Pfam" id="PF15110">
    <property type="entry name" value="TMEM141"/>
    <property type="match status" value="1"/>
</dbReference>
<evidence type="ECO:0000256" key="1">
    <source>
        <dbReference type="SAM" id="Phobius"/>
    </source>
</evidence>
<dbReference type="Proteomes" id="UP000663879">
    <property type="component" value="Unassembled WGS sequence"/>
</dbReference>
<evidence type="ECO:0000313" key="3">
    <source>
        <dbReference type="Proteomes" id="UP000663879"/>
    </source>
</evidence>
<dbReference type="OrthoDB" id="10056589at2759"/>
<reference evidence="2" key="1">
    <citation type="submission" date="2021-02" db="EMBL/GenBank/DDBJ databases">
        <authorList>
            <person name="Nowell W R."/>
        </authorList>
    </citation>
    <scope>NUCLEOTIDE SEQUENCE</scope>
    <source>
        <strain evidence="2">Ploen Becks lab</strain>
    </source>
</reference>
<feature type="transmembrane region" description="Helical" evidence="1">
    <location>
        <begin position="29"/>
        <end position="48"/>
    </location>
</feature>
<dbReference type="InterPro" id="IPR026788">
    <property type="entry name" value="Tmem141"/>
</dbReference>
<accession>A0A813MSF3</accession>
<keyword evidence="1" id="KW-0472">Membrane</keyword>
<evidence type="ECO:0000313" key="2">
    <source>
        <dbReference type="EMBL" id="CAF0727446.1"/>
    </source>
</evidence>
<dbReference type="AlphaFoldDB" id="A0A813MSF3"/>
<feature type="transmembrane region" description="Helical" evidence="1">
    <location>
        <begin position="60"/>
        <end position="77"/>
    </location>
</feature>
<keyword evidence="1" id="KW-0812">Transmembrane</keyword>
<dbReference type="InterPro" id="IPR038259">
    <property type="entry name" value="Tmem141_sf"/>
</dbReference>
<keyword evidence="3" id="KW-1185">Reference proteome</keyword>
<dbReference type="Gene3D" id="1.10.3350.20">
    <property type="entry name" value="Tmem141 protein family"/>
    <property type="match status" value="1"/>
</dbReference>
<dbReference type="EMBL" id="CAJNOC010000209">
    <property type="protein sequence ID" value="CAF0727446.1"/>
    <property type="molecule type" value="Genomic_DNA"/>
</dbReference>
<evidence type="ECO:0008006" key="4">
    <source>
        <dbReference type="Google" id="ProtNLM"/>
    </source>
</evidence>
<sequence length="108" mass="12503">MGTRWGQIVKDESKNSKGIAEYTKCQSAVFTYSSFTLLGVSGITYYILQHKMFKPIPLQNRFLGSILLGAFCAWYLAKVRTKYCQELWMVLDDKIPKRKEDPILELKD</sequence>
<name>A0A813MSF3_9BILA</name>
<gene>
    <name evidence="2" type="ORF">OXX778_LOCUS2611</name>
</gene>